<feature type="transmembrane region" description="Helical" evidence="1">
    <location>
        <begin position="231"/>
        <end position="254"/>
    </location>
</feature>
<dbReference type="InterPro" id="IPR008526">
    <property type="entry name" value="YedI"/>
</dbReference>
<evidence type="ECO:0000256" key="1">
    <source>
        <dbReference type="SAM" id="Phobius"/>
    </source>
</evidence>
<name>A0ABX3FIG0_9VIBR</name>
<keyword evidence="1" id="KW-1133">Transmembrane helix</keyword>
<dbReference type="PIRSF" id="PIRSF016660">
    <property type="entry name" value="YedI"/>
    <property type="match status" value="1"/>
</dbReference>
<gene>
    <name evidence="2" type="ORF">BIY21_10310</name>
</gene>
<feature type="transmembrane region" description="Helical" evidence="1">
    <location>
        <begin position="173"/>
        <end position="195"/>
    </location>
</feature>
<evidence type="ECO:0000313" key="2">
    <source>
        <dbReference type="EMBL" id="OLQ93950.1"/>
    </source>
</evidence>
<dbReference type="Pfam" id="PF05661">
    <property type="entry name" value="DUF808"/>
    <property type="match status" value="1"/>
</dbReference>
<proteinExistence type="predicted"/>
<accession>A0ABX3FIG0</accession>
<organism evidence="2 3">
    <name type="scientific">Vibrio ponticus</name>
    <dbReference type="NCBI Taxonomy" id="265668"/>
    <lineage>
        <taxon>Bacteria</taxon>
        <taxon>Pseudomonadati</taxon>
        <taxon>Pseudomonadota</taxon>
        <taxon>Gammaproteobacteria</taxon>
        <taxon>Vibrionales</taxon>
        <taxon>Vibrionaceae</taxon>
        <taxon>Vibrio</taxon>
    </lineage>
</organism>
<reference evidence="2 3" key="1">
    <citation type="submission" date="2016-09" db="EMBL/GenBank/DDBJ databases">
        <title>Genomic Taxonomy of the Vibrionaceae.</title>
        <authorList>
            <person name="Gonzalez-Castillo A."/>
            <person name="Gomez-Gil B."/>
            <person name="Enciso-Ibarra K."/>
        </authorList>
    </citation>
    <scope>NUCLEOTIDE SEQUENCE [LARGE SCALE GENOMIC DNA]</scope>
    <source>
        <strain evidence="2 3">CAIM 1731</strain>
    </source>
</reference>
<keyword evidence="1" id="KW-0472">Membrane</keyword>
<feature type="transmembrane region" description="Helical" evidence="1">
    <location>
        <begin position="150"/>
        <end position="167"/>
    </location>
</feature>
<dbReference type="EMBL" id="MJMI01000081">
    <property type="protein sequence ID" value="OLQ93950.1"/>
    <property type="molecule type" value="Genomic_DNA"/>
</dbReference>
<keyword evidence="1" id="KW-0812">Transmembrane</keyword>
<feature type="transmembrane region" description="Helical" evidence="1">
    <location>
        <begin position="71"/>
        <end position="100"/>
    </location>
</feature>
<dbReference type="PANTHER" id="PTHR30503:SF3">
    <property type="entry name" value="INNER MEMBRANE PROTEIN YEDI"/>
    <property type="match status" value="1"/>
</dbReference>
<evidence type="ECO:0008006" key="4">
    <source>
        <dbReference type="Google" id="ProtNLM"/>
    </source>
</evidence>
<keyword evidence="3" id="KW-1185">Reference proteome</keyword>
<dbReference type="RefSeq" id="WP_075649003.1">
    <property type="nucleotide sequence ID" value="NZ_AP019657.1"/>
</dbReference>
<sequence>MAGLSLLTLLDDIATVLDDVALMSKVAARKTAGVLGDDLALNAQQVSGVRAEREIPVVWGVAKGSFRNKLILVPAALLISSIAPWLITPLLLIGGLFLCFEGAEKIHEKFFHHHDVESHSAEEDQQIEQSEADLADYEQRKIKGAIRTDFILSAEIIVIALGTVQGHPFITQVLVMSLIAILMTVGVYGLVAGIVKMDDLGFYLQRKSEGKGVMGSLGDGLVATAPKLMKILTVVGTIAMFLVGGGIVVHSLPFVHHGLASVLSLLPSVPYVSATYSVIGNGIVGLISGYIILALISLYQRVKPGK</sequence>
<dbReference type="Proteomes" id="UP000186206">
    <property type="component" value="Unassembled WGS sequence"/>
</dbReference>
<protein>
    <recommendedName>
        <fullName evidence="4">DUF808 domain-containing protein</fullName>
    </recommendedName>
</protein>
<dbReference type="PANTHER" id="PTHR30503">
    <property type="entry name" value="INNER MEMBRANE PROTEIN YEDI"/>
    <property type="match status" value="1"/>
</dbReference>
<comment type="caution">
    <text evidence="2">The sequence shown here is derived from an EMBL/GenBank/DDBJ whole genome shotgun (WGS) entry which is preliminary data.</text>
</comment>
<feature type="transmembrane region" description="Helical" evidence="1">
    <location>
        <begin position="274"/>
        <end position="299"/>
    </location>
</feature>
<evidence type="ECO:0000313" key="3">
    <source>
        <dbReference type="Proteomes" id="UP000186206"/>
    </source>
</evidence>